<dbReference type="Proteomes" id="UP000010797">
    <property type="component" value="Chromosome"/>
</dbReference>
<gene>
    <name evidence="3" type="ordered locus">Desdi_3173</name>
</gene>
<name>L0FBI8_DESDL</name>
<protein>
    <recommendedName>
        <fullName evidence="5">Sporulation/spore germination protein</fullName>
    </recommendedName>
</protein>
<dbReference type="OrthoDB" id="1799475at2"/>
<feature type="signal peptide" evidence="2">
    <location>
        <begin position="1"/>
        <end position="25"/>
    </location>
</feature>
<evidence type="ECO:0000313" key="3">
    <source>
        <dbReference type="EMBL" id="AGA70572.1"/>
    </source>
</evidence>
<evidence type="ECO:0000256" key="1">
    <source>
        <dbReference type="SAM" id="MobiDB-lite"/>
    </source>
</evidence>
<proteinExistence type="predicted"/>
<dbReference type="EMBL" id="CP003344">
    <property type="protein sequence ID" value="AGA70572.1"/>
    <property type="molecule type" value="Genomic_DNA"/>
</dbReference>
<dbReference type="AlphaFoldDB" id="L0FBI8"/>
<dbReference type="HOGENOM" id="CLU_1793372_0_0_9"/>
<evidence type="ECO:0000313" key="4">
    <source>
        <dbReference type="Proteomes" id="UP000010797"/>
    </source>
</evidence>
<sequence length="141" mass="15282">MLKKLSMSLIILALLFGIGGCGGNANVDKQPQNPATEQPQQNEPLKSQYLTPIPEGTPIGESNMNLSQQIMAQENVLGTQIYEQQGTVFGDITFKAGADKAYVNQLLQELMAQMKTNYPGKPITVQGISDGQVIDSLNFQP</sequence>
<dbReference type="STRING" id="871963.Desdi_3173"/>
<feature type="chain" id="PRO_5039733967" description="Sporulation/spore germination protein" evidence="2">
    <location>
        <begin position="26"/>
        <end position="141"/>
    </location>
</feature>
<dbReference type="PROSITE" id="PS51257">
    <property type="entry name" value="PROKAR_LIPOPROTEIN"/>
    <property type="match status" value="1"/>
</dbReference>
<feature type="region of interest" description="Disordered" evidence="1">
    <location>
        <begin position="27"/>
        <end position="47"/>
    </location>
</feature>
<keyword evidence="2" id="KW-0732">Signal</keyword>
<organism evidence="3 4">
    <name type="scientific">Desulfitobacterium dichloroeliminans (strain LMG P-21439 / DCA1)</name>
    <dbReference type="NCBI Taxonomy" id="871963"/>
    <lineage>
        <taxon>Bacteria</taxon>
        <taxon>Bacillati</taxon>
        <taxon>Bacillota</taxon>
        <taxon>Clostridia</taxon>
        <taxon>Eubacteriales</taxon>
        <taxon>Desulfitobacteriaceae</taxon>
        <taxon>Desulfitobacterium</taxon>
    </lineage>
</organism>
<evidence type="ECO:0008006" key="5">
    <source>
        <dbReference type="Google" id="ProtNLM"/>
    </source>
</evidence>
<evidence type="ECO:0000256" key="2">
    <source>
        <dbReference type="SAM" id="SignalP"/>
    </source>
</evidence>
<reference evidence="4" key="1">
    <citation type="submission" date="2012-02" db="EMBL/GenBank/DDBJ databases">
        <title>Complete sequence of Desulfitobacterium dichloroeliminans LMG P-21439.</title>
        <authorList>
            <person name="Lucas S."/>
            <person name="Han J."/>
            <person name="Lapidus A."/>
            <person name="Cheng J.-F."/>
            <person name="Goodwin L."/>
            <person name="Pitluck S."/>
            <person name="Peters L."/>
            <person name="Ovchinnikova G."/>
            <person name="Teshima H."/>
            <person name="Detter J.C."/>
            <person name="Han C."/>
            <person name="Tapia R."/>
            <person name="Land M."/>
            <person name="Hauser L."/>
            <person name="Kyrpides N."/>
            <person name="Ivanova N."/>
            <person name="Pagani I."/>
            <person name="Kruse T."/>
            <person name="de Vos W.M."/>
            <person name="Boon N."/>
            <person name="Smidt H."/>
            <person name="Woyke T."/>
        </authorList>
    </citation>
    <scope>NUCLEOTIDE SEQUENCE [LARGE SCALE GENOMIC DNA]</scope>
    <source>
        <strain evidence="4">LMG P-21439 / DCA1</strain>
    </source>
</reference>
<accession>L0FBI8</accession>
<dbReference type="KEGG" id="ddl:Desdi_3173"/>
<dbReference type="RefSeq" id="WP_015263532.1">
    <property type="nucleotide sequence ID" value="NC_019903.1"/>
</dbReference>
<keyword evidence="4" id="KW-1185">Reference proteome</keyword>